<dbReference type="AlphaFoldDB" id="A0A426S816"/>
<evidence type="ECO:0000313" key="4">
    <source>
        <dbReference type="Proteomes" id="UP000276379"/>
    </source>
</evidence>
<proteinExistence type="predicted"/>
<dbReference type="PROSITE" id="PS50271">
    <property type="entry name" value="ZF_UBP"/>
    <property type="match status" value="1"/>
</dbReference>
<sequence>MVRPLRPRVDRTTAADSSDSRQADISPTAARSPRRSERVVRDDGASRRIRTHAHARKNGRWTVRTGDGRERGAGVTVWRVRPDGGRPQGRACPHAAAAGPEPAPLSGACLDCVARGRHERRLRLCLTCGHVGCSDSSPGAHATAHYESTGHPLVRSMEPGHQWAWCYADELFLEPGGGRGPA</sequence>
<dbReference type="Gene3D" id="3.30.40.10">
    <property type="entry name" value="Zinc/RING finger domain, C3HC4 (zinc finger)"/>
    <property type="match status" value="1"/>
</dbReference>
<gene>
    <name evidence="3" type="ORF">CQW44_15585</name>
</gene>
<name>A0A426S816_9ACTN</name>
<dbReference type="InterPro" id="IPR001607">
    <property type="entry name" value="Znf_UBP"/>
</dbReference>
<reference evidence="3 4" key="1">
    <citation type="submission" date="2017-10" db="EMBL/GenBank/DDBJ databases">
        <title>Draft genome of actinobacteria isolated from guarana (Paullinia cupana (Mart.) Ducke.</title>
        <authorList>
            <person name="Siqueira K.A."/>
            <person name="Liotti R.G."/>
            <person name="Mendes T.A."/>
            <person name="Soares M.A."/>
        </authorList>
    </citation>
    <scope>NUCLEOTIDE SEQUENCE [LARGE SCALE GENOMIC DNA]</scope>
    <source>
        <strain evidence="3 4">199</strain>
    </source>
</reference>
<feature type="compositionally biased region" description="Basic and acidic residues" evidence="1">
    <location>
        <begin position="34"/>
        <end position="46"/>
    </location>
</feature>
<comment type="caution">
    <text evidence="3">The sequence shown here is derived from an EMBL/GenBank/DDBJ whole genome shotgun (WGS) entry which is preliminary data.</text>
</comment>
<evidence type="ECO:0000256" key="1">
    <source>
        <dbReference type="SAM" id="MobiDB-lite"/>
    </source>
</evidence>
<accession>A0A426S816</accession>
<evidence type="ECO:0000259" key="2">
    <source>
        <dbReference type="PROSITE" id="PS50271"/>
    </source>
</evidence>
<dbReference type="InterPro" id="IPR013083">
    <property type="entry name" value="Znf_RING/FYVE/PHD"/>
</dbReference>
<dbReference type="EMBL" id="PDES01000006">
    <property type="protein sequence ID" value="RRQ86293.1"/>
    <property type="molecule type" value="Genomic_DNA"/>
</dbReference>
<dbReference type="SMART" id="SM00290">
    <property type="entry name" value="ZnF_UBP"/>
    <property type="match status" value="1"/>
</dbReference>
<organism evidence="3 4">
    <name type="scientific">Streptomyces griseofuscus</name>
    <dbReference type="NCBI Taxonomy" id="146922"/>
    <lineage>
        <taxon>Bacteria</taxon>
        <taxon>Bacillati</taxon>
        <taxon>Actinomycetota</taxon>
        <taxon>Actinomycetes</taxon>
        <taxon>Kitasatosporales</taxon>
        <taxon>Streptomycetaceae</taxon>
        <taxon>Streptomyces</taxon>
    </lineage>
</organism>
<dbReference type="Proteomes" id="UP000276379">
    <property type="component" value="Unassembled WGS sequence"/>
</dbReference>
<evidence type="ECO:0000313" key="3">
    <source>
        <dbReference type="EMBL" id="RRQ86293.1"/>
    </source>
</evidence>
<dbReference type="Pfam" id="PF02148">
    <property type="entry name" value="zf-UBP"/>
    <property type="match status" value="1"/>
</dbReference>
<feature type="domain" description="UBP-type" evidence="2">
    <location>
        <begin position="90"/>
        <end position="182"/>
    </location>
</feature>
<protein>
    <recommendedName>
        <fullName evidence="2">UBP-type domain-containing protein</fullName>
    </recommendedName>
</protein>
<dbReference type="SUPFAM" id="SSF57850">
    <property type="entry name" value="RING/U-box"/>
    <property type="match status" value="1"/>
</dbReference>
<keyword evidence="4" id="KW-1185">Reference proteome</keyword>
<feature type="region of interest" description="Disordered" evidence="1">
    <location>
        <begin position="1"/>
        <end position="48"/>
    </location>
</feature>
<dbReference type="GO" id="GO:0008270">
    <property type="term" value="F:zinc ion binding"/>
    <property type="evidence" value="ECO:0007669"/>
    <property type="project" value="InterPro"/>
</dbReference>
<feature type="compositionally biased region" description="Basic and acidic residues" evidence="1">
    <location>
        <begin position="7"/>
        <end position="22"/>
    </location>
</feature>